<evidence type="ECO:0000313" key="4">
    <source>
        <dbReference type="Proteomes" id="UP000599312"/>
    </source>
</evidence>
<reference evidence="3" key="1">
    <citation type="submission" date="2020-11" db="EMBL/GenBank/DDBJ databases">
        <authorList>
            <person name="Kim M.K."/>
        </authorList>
    </citation>
    <scope>NUCLEOTIDE SEQUENCE</scope>
    <source>
        <strain evidence="3">BT350</strain>
    </source>
</reference>
<dbReference type="AlphaFoldDB" id="A0A931BPU8"/>
<keyword evidence="4" id="KW-1185">Reference proteome</keyword>
<proteinExistence type="predicted"/>
<feature type="domain" description="Hydantoinase/oxoprolinase N-terminal" evidence="2">
    <location>
        <begin position="3"/>
        <end position="172"/>
    </location>
</feature>
<dbReference type="PANTHER" id="PTHR11365:SF10">
    <property type="entry name" value="HYDANTOINASE_OXOPROLINASE"/>
    <property type="match status" value="1"/>
</dbReference>
<dbReference type="Pfam" id="PF05378">
    <property type="entry name" value="Hydant_A_N"/>
    <property type="match status" value="1"/>
</dbReference>
<evidence type="ECO:0000259" key="2">
    <source>
        <dbReference type="Pfam" id="PF05378"/>
    </source>
</evidence>
<dbReference type="Pfam" id="PF01968">
    <property type="entry name" value="Hydantoinase_A"/>
    <property type="match status" value="1"/>
</dbReference>
<dbReference type="Proteomes" id="UP000599312">
    <property type="component" value="Unassembled WGS sequence"/>
</dbReference>
<feature type="domain" description="Hydantoinase A/oxoprolinase" evidence="1">
    <location>
        <begin position="192"/>
        <end position="362"/>
    </location>
</feature>
<protein>
    <submittedName>
        <fullName evidence="3">Hydantoinase/oxoprolinase family protein</fullName>
    </submittedName>
</protein>
<dbReference type="Gene3D" id="3.30.420.40">
    <property type="match status" value="1"/>
</dbReference>
<sequence>MRRIGIDVGGTNTDAVLIEDGQVRGAVKAPTTLDVTSGILDALARLTATDVLGGKTLDAVMIGTTHFINAVVQRRWLTKIGALRIGLPASATLPPFCDWPEDLADVVRGTVAMVEGGHEYDGRAFMPLDTGAVRGAAREMRAQGIRSVAISSIFSPLDPSHEREAAVIVAEEIPDAAITCSSDLGRIGLLERENAALLNAALADLARETITAFERAIASSGISAPLYITQNDGTVVEAAQAMRLPVYSFASGATNSMRGAAYLSGIKDAVVADVGGTTTDVGQIRHGFPREANAVVKVGGVRTLFRMPDLLSVGLGGGSHVSLNPLSVGPLSVGYRLTTDAVAFGGDQLTASDIGIAAGLLEIGDGAKVSHIDEPTCRRVLDHIQSMVEESIDRMKTEAGDVVLLAVGGGAFLIPDDLEGVSQVIRVPHGDCANAVGAAIAQVSGEIDQVFRDMTREDAIATAEHLAAGRAEAAGADRSTLVVIDTEDIPIAYLPGNARRVRVRCVGDVVTGERTSNGA</sequence>
<name>A0A931BPU8_9HYPH</name>
<dbReference type="InterPro" id="IPR045079">
    <property type="entry name" value="Oxoprolinase-like"/>
</dbReference>
<evidence type="ECO:0000313" key="3">
    <source>
        <dbReference type="EMBL" id="MBF9235246.1"/>
    </source>
</evidence>
<dbReference type="InterPro" id="IPR043129">
    <property type="entry name" value="ATPase_NBD"/>
</dbReference>
<gene>
    <name evidence="3" type="ORF">I2H38_17875</name>
</gene>
<dbReference type="InterPro" id="IPR008040">
    <property type="entry name" value="Hydant_A_N"/>
</dbReference>
<accession>A0A931BPU8</accession>
<dbReference type="InterPro" id="IPR002821">
    <property type="entry name" value="Hydantoinase_A"/>
</dbReference>
<dbReference type="GO" id="GO:0016787">
    <property type="term" value="F:hydrolase activity"/>
    <property type="evidence" value="ECO:0007669"/>
    <property type="project" value="InterPro"/>
</dbReference>
<dbReference type="RefSeq" id="WP_196273240.1">
    <property type="nucleotide sequence ID" value="NZ_JADQDO010000011.1"/>
</dbReference>
<organism evidence="3 4">
    <name type="scientific">Microvirga alba</name>
    <dbReference type="NCBI Taxonomy" id="2791025"/>
    <lineage>
        <taxon>Bacteria</taxon>
        <taxon>Pseudomonadati</taxon>
        <taxon>Pseudomonadota</taxon>
        <taxon>Alphaproteobacteria</taxon>
        <taxon>Hyphomicrobiales</taxon>
        <taxon>Methylobacteriaceae</taxon>
        <taxon>Microvirga</taxon>
    </lineage>
</organism>
<dbReference type="SUPFAM" id="SSF53067">
    <property type="entry name" value="Actin-like ATPase domain"/>
    <property type="match status" value="2"/>
</dbReference>
<dbReference type="PANTHER" id="PTHR11365">
    <property type="entry name" value="5-OXOPROLINASE RELATED"/>
    <property type="match status" value="1"/>
</dbReference>
<comment type="caution">
    <text evidence="3">The sequence shown here is derived from an EMBL/GenBank/DDBJ whole genome shotgun (WGS) entry which is preliminary data.</text>
</comment>
<dbReference type="EMBL" id="JADQDO010000011">
    <property type="protein sequence ID" value="MBF9235246.1"/>
    <property type="molecule type" value="Genomic_DNA"/>
</dbReference>
<evidence type="ECO:0000259" key="1">
    <source>
        <dbReference type="Pfam" id="PF01968"/>
    </source>
</evidence>